<evidence type="ECO:0000313" key="2">
    <source>
        <dbReference type="WBParaSite" id="nRc.2.0.1.t15037-RA"/>
    </source>
</evidence>
<dbReference type="WBParaSite" id="nRc.2.0.1.t15037-RA">
    <property type="protein sequence ID" value="nRc.2.0.1.t15037-RA"/>
    <property type="gene ID" value="nRc.2.0.1.g15037"/>
</dbReference>
<proteinExistence type="predicted"/>
<reference evidence="2" key="1">
    <citation type="submission" date="2022-11" db="UniProtKB">
        <authorList>
            <consortium name="WormBaseParasite"/>
        </authorList>
    </citation>
    <scope>IDENTIFICATION</scope>
</reference>
<dbReference type="Proteomes" id="UP000887565">
    <property type="component" value="Unplaced"/>
</dbReference>
<name>A0A915ILH9_ROMCU</name>
<organism evidence="1 2">
    <name type="scientific">Romanomermis culicivorax</name>
    <name type="common">Nematode worm</name>
    <dbReference type="NCBI Taxonomy" id="13658"/>
    <lineage>
        <taxon>Eukaryota</taxon>
        <taxon>Metazoa</taxon>
        <taxon>Ecdysozoa</taxon>
        <taxon>Nematoda</taxon>
        <taxon>Enoplea</taxon>
        <taxon>Dorylaimia</taxon>
        <taxon>Mermithida</taxon>
        <taxon>Mermithoidea</taxon>
        <taxon>Mermithidae</taxon>
        <taxon>Romanomermis</taxon>
    </lineage>
</organism>
<accession>A0A915ILH9</accession>
<dbReference type="AlphaFoldDB" id="A0A915ILH9"/>
<evidence type="ECO:0000313" key="1">
    <source>
        <dbReference type="Proteomes" id="UP000887565"/>
    </source>
</evidence>
<protein>
    <submittedName>
        <fullName evidence="2">Uncharacterized protein</fullName>
    </submittedName>
</protein>
<sequence length="123" mass="14054">MKPMMLDMLTLLEYMCVTHNADLKQYMPCVSKHDVDIDSQCEPKCSPYEKAVHRVMDKSNVESLTDEEMKKLQKDFNDICTDVAAKHLFKIMESSLILSNKLILHGTNSVERQLSSGQLSDDN</sequence>
<keyword evidence="1" id="KW-1185">Reference proteome</keyword>